<proteinExistence type="predicted"/>
<dbReference type="RefSeq" id="XP_062778602.1">
    <property type="nucleotide sequence ID" value="XM_062922551.1"/>
</dbReference>
<feature type="compositionally biased region" description="Basic and acidic residues" evidence="1">
    <location>
        <begin position="171"/>
        <end position="193"/>
    </location>
</feature>
<feature type="region of interest" description="Disordered" evidence="1">
    <location>
        <begin position="276"/>
        <end position="330"/>
    </location>
</feature>
<reference evidence="3" key="1">
    <citation type="journal article" date="2023" name="bioRxiv">
        <title>Complete genome of the Medicago anthracnose fungus, Colletotrichum destructivum, reveals a mini-chromosome-like region within a core chromosome.</title>
        <authorList>
            <person name="Lapalu N."/>
            <person name="Simon A."/>
            <person name="Lu A."/>
            <person name="Plaumann P.-L."/>
            <person name="Amselem J."/>
            <person name="Pigne S."/>
            <person name="Auger A."/>
            <person name="Koch C."/>
            <person name="Dallery J.-F."/>
            <person name="O'Connell R.J."/>
        </authorList>
    </citation>
    <scope>NUCLEOTIDE SEQUENCE [LARGE SCALE GENOMIC DNA]</scope>
    <source>
        <strain evidence="3">CBS 520.97</strain>
    </source>
</reference>
<feature type="compositionally biased region" description="Basic residues" evidence="1">
    <location>
        <begin position="301"/>
        <end position="311"/>
    </location>
</feature>
<sequence>MLFSSFPRLCLSGLSRCTSTVVATVRRIESHNTGRHPPPPTSLFPLLWSPLVSSRLEVVILHAFPFSLPSNGLRASLKPRLVWTQKLERRALGRLFGPSVPICIALTYPCSLAQPNFESPLSKGPAAFETLLPPRLDWDWDCPARTARPVGTRTCSKKTTHGLPTQPASIRPREERERRRERERDRDDHEHCATGKNQETTRILRRYATVPCIRTLRSPYLLRTSSAPYLQTEKDLQGPAATATDAAQPPATFLTAQLPRRPLVSNPSYTVYPPPARPGPAQPSAILDHHHVGHLNPPNRNSRKPGRTRIRGRLDSGPPLHRLGDTTLPRDALFPTTSPDRAFTSSLFVAISVLRRRRRPCRYRRPRTYTFHPSSL</sequence>
<dbReference type="GeneID" id="87942895"/>
<dbReference type="EMBL" id="CP137308">
    <property type="protein sequence ID" value="WQF81378.1"/>
    <property type="molecule type" value="Genomic_DNA"/>
</dbReference>
<evidence type="ECO:0000256" key="1">
    <source>
        <dbReference type="SAM" id="MobiDB-lite"/>
    </source>
</evidence>
<dbReference type="KEGG" id="cdet:87942895"/>
<dbReference type="Proteomes" id="UP001322277">
    <property type="component" value="Chromosome 4"/>
</dbReference>
<keyword evidence="3" id="KW-1185">Reference proteome</keyword>
<name>A0AAX4ID89_9PEZI</name>
<feature type="region of interest" description="Disordered" evidence="1">
    <location>
        <begin position="151"/>
        <end position="195"/>
    </location>
</feature>
<accession>A0AAX4ID89</accession>
<gene>
    <name evidence="2" type="ORF">CDEST_06392</name>
</gene>
<evidence type="ECO:0000313" key="2">
    <source>
        <dbReference type="EMBL" id="WQF81378.1"/>
    </source>
</evidence>
<organism evidence="2 3">
    <name type="scientific">Colletotrichum destructivum</name>
    <dbReference type="NCBI Taxonomy" id="34406"/>
    <lineage>
        <taxon>Eukaryota</taxon>
        <taxon>Fungi</taxon>
        <taxon>Dikarya</taxon>
        <taxon>Ascomycota</taxon>
        <taxon>Pezizomycotina</taxon>
        <taxon>Sordariomycetes</taxon>
        <taxon>Hypocreomycetidae</taxon>
        <taxon>Glomerellales</taxon>
        <taxon>Glomerellaceae</taxon>
        <taxon>Colletotrichum</taxon>
        <taxon>Colletotrichum destructivum species complex</taxon>
    </lineage>
</organism>
<dbReference type="AlphaFoldDB" id="A0AAX4ID89"/>
<protein>
    <submittedName>
        <fullName evidence="2">Uncharacterized protein</fullName>
    </submittedName>
</protein>
<evidence type="ECO:0000313" key="3">
    <source>
        <dbReference type="Proteomes" id="UP001322277"/>
    </source>
</evidence>